<accession>A0A2U1UY55</accession>
<proteinExistence type="predicted"/>
<organism evidence="1 2">
    <name type="scientific">Teichococcus aestuarii</name>
    <dbReference type="NCBI Taxonomy" id="568898"/>
    <lineage>
        <taxon>Bacteria</taxon>
        <taxon>Pseudomonadati</taxon>
        <taxon>Pseudomonadota</taxon>
        <taxon>Alphaproteobacteria</taxon>
        <taxon>Acetobacterales</taxon>
        <taxon>Roseomonadaceae</taxon>
        <taxon>Roseomonas</taxon>
    </lineage>
</organism>
<name>A0A2U1UY55_9PROT</name>
<dbReference type="EMBL" id="PDOA01000031">
    <property type="protein sequence ID" value="PWC26577.1"/>
    <property type="molecule type" value="Genomic_DNA"/>
</dbReference>
<dbReference type="AlphaFoldDB" id="A0A2U1UY55"/>
<sequence>MPIRRELRSLYPPHWRALSAEVRFGRAGGRCERCGRPHKTLLRCLPDGRWFCERSGTWRDGRNRPARWPNLLDAVQIRTTKVVLATAHLNHDPRDNRLRNLHALCQRCHLLHDRAYHRAQRWKTMRRRWAMGDLFLGLYA</sequence>
<gene>
    <name evidence="1" type="ORF">CR165_22530</name>
</gene>
<keyword evidence="2" id="KW-1185">Reference proteome</keyword>
<protein>
    <recommendedName>
        <fullName evidence="3">HNH endonuclease</fullName>
    </recommendedName>
</protein>
<dbReference type="OrthoDB" id="7066992at2"/>
<dbReference type="RefSeq" id="WP_109519171.1">
    <property type="nucleotide sequence ID" value="NZ_PDOA01000031.1"/>
</dbReference>
<evidence type="ECO:0008006" key="3">
    <source>
        <dbReference type="Google" id="ProtNLM"/>
    </source>
</evidence>
<evidence type="ECO:0000313" key="1">
    <source>
        <dbReference type="EMBL" id="PWC26577.1"/>
    </source>
</evidence>
<dbReference type="Proteomes" id="UP000245048">
    <property type="component" value="Unassembled WGS sequence"/>
</dbReference>
<comment type="caution">
    <text evidence="1">The sequence shown here is derived from an EMBL/GenBank/DDBJ whole genome shotgun (WGS) entry which is preliminary data.</text>
</comment>
<reference evidence="2" key="1">
    <citation type="submission" date="2017-10" db="EMBL/GenBank/DDBJ databases">
        <authorList>
            <person name="Toshchakov S.V."/>
            <person name="Goeva M.A."/>
        </authorList>
    </citation>
    <scope>NUCLEOTIDE SEQUENCE [LARGE SCALE GENOMIC DNA]</scope>
    <source>
        <strain evidence="2">JR1/69-1-13</strain>
    </source>
</reference>
<evidence type="ECO:0000313" key="2">
    <source>
        <dbReference type="Proteomes" id="UP000245048"/>
    </source>
</evidence>